<proteinExistence type="predicted"/>
<dbReference type="InterPro" id="IPR000257">
    <property type="entry name" value="Uroporphyrinogen_deCOase"/>
</dbReference>
<comment type="caution">
    <text evidence="2">The sequence shown here is derived from an EMBL/GenBank/DDBJ whole genome shotgun (WGS) entry which is preliminary data.</text>
</comment>
<dbReference type="STRING" id="37659.GCA_000703125_01556"/>
<dbReference type="PANTHER" id="PTHR47099:SF1">
    <property type="entry name" value="METHYLCOBAMIDE:COM METHYLTRANSFERASE MTBA"/>
    <property type="match status" value="1"/>
</dbReference>
<dbReference type="Proteomes" id="UP000239863">
    <property type="component" value="Unassembled WGS sequence"/>
</dbReference>
<accession>A0A2S6FYY4</accession>
<dbReference type="InterPro" id="IPR038071">
    <property type="entry name" value="UROD/MetE-like_sf"/>
</dbReference>
<organism evidence="2 3">
    <name type="scientific">Clostridium algidicarnis DSM 15099</name>
    <dbReference type="NCBI Taxonomy" id="1121295"/>
    <lineage>
        <taxon>Bacteria</taxon>
        <taxon>Bacillati</taxon>
        <taxon>Bacillota</taxon>
        <taxon>Clostridia</taxon>
        <taxon>Eubacteriales</taxon>
        <taxon>Clostridiaceae</taxon>
        <taxon>Clostridium</taxon>
    </lineage>
</organism>
<dbReference type="GO" id="GO:0004853">
    <property type="term" value="F:uroporphyrinogen decarboxylase activity"/>
    <property type="evidence" value="ECO:0007669"/>
    <property type="project" value="InterPro"/>
</dbReference>
<evidence type="ECO:0000259" key="1">
    <source>
        <dbReference type="Pfam" id="PF01208"/>
    </source>
</evidence>
<dbReference type="Pfam" id="PF01208">
    <property type="entry name" value="URO-D"/>
    <property type="match status" value="1"/>
</dbReference>
<name>A0A2S6FYY4_9CLOT</name>
<evidence type="ECO:0000313" key="2">
    <source>
        <dbReference type="EMBL" id="PPK48699.1"/>
    </source>
</evidence>
<protein>
    <submittedName>
        <fullName evidence="2">Uroporphyrinogen decarboxylase</fullName>
    </submittedName>
</protein>
<dbReference type="PANTHER" id="PTHR47099">
    <property type="entry name" value="METHYLCOBAMIDE:COM METHYLTRANSFERASE MTBA"/>
    <property type="match status" value="1"/>
</dbReference>
<sequence>MEVSKIFKCTANEVDIIPDSILEKLNISYEEANNDAYNIAILSKALKEHNGKEYCRLPFCHTVEAEAFGSIVIFNQRVGNRIGKYSTHEINSIEDILKMDLSKGRISKVLKAVRILKESGETVILDVTGPISIATSIMDSNLFYRAIRKDREKVDKLLDIIEESIVEFILEGVKEGVDIISFADPTGTIDIVGPNIYKEISGKSTYRILKEVEGKLQDTIIHLCGKTSTSLESIGLLDSEKINVEGENYFEMIENIRKERKDIKFIGHWCLKLNKLNNVLIALKTI</sequence>
<dbReference type="RefSeq" id="WP_104409642.1">
    <property type="nucleotide sequence ID" value="NZ_PTIS01000005.1"/>
</dbReference>
<reference evidence="2 3" key="1">
    <citation type="submission" date="2018-02" db="EMBL/GenBank/DDBJ databases">
        <title>Genomic Encyclopedia of Archaeal and Bacterial Type Strains, Phase II (KMG-II): from individual species to whole genera.</title>
        <authorList>
            <person name="Goeker M."/>
        </authorList>
    </citation>
    <scope>NUCLEOTIDE SEQUENCE [LARGE SCALE GENOMIC DNA]</scope>
    <source>
        <strain evidence="2 3">DSM 15099</strain>
    </source>
</reference>
<dbReference type="SUPFAM" id="SSF51726">
    <property type="entry name" value="UROD/MetE-like"/>
    <property type="match status" value="1"/>
</dbReference>
<gene>
    <name evidence="2" type="ORF">BD821_10579</name>
</gene>
<dbReference type="InterPro" id="IPR052024">
    <property type="entry name" value="Methanogen_methyltrans"/>
</dbReference>
<dbReference type="OrthoDB" id="2135496at2"/>
<dbReference type="EMBL" id="PTIS01000005">
    <property type="protein sequence ID" value="PPK48699.1"/>
    <property type="molecule type" value="Genomic_DNA"/>
</dbReference>
<dbReference type="AlphaFoldDB" id="A0A2S6FYY4"/>
<dbReference type="Gene3D" id="3.20.20.210">
    <property type="match status" value="1"/>
</dbReference>
<evidence type="ECO:0000313" key="3">
    <source>
        <dbReference type="Proteomes" id="UP000239863"/>
    </source>
</evidence>
<feature type="domain" description="Uroporphyrinogen decarboxylase (URO-D)" evidence="1">
    <location>
        <begin position="23"/>
        <end position="247"/>
    </location>
</feature>
<dbReference type="GO" id="GO:0006779">
    <property type="term" value="P:porphyrin-containing compound biosynthetic process"/>
    <property type="evidence" value="ECO:0007669"/>
    <property type="project" value="InterPro"/>
</dbReference>